<dbReference type="SMART" id="SM00225">
    <property type="entry name" value="BTB"/>
    <property type="match status" value="1"/>
</dbReference>
<accession>A0AAW1IZW9</accession>
<name>A0AAW1IZW9_POPJA</name>
<keyword evidence="5" id="KW-0862">Zinc</keyword>
<dbReference type="GO" id="GO:0005634">
    <property type="term" value="C:nucleus"/>
    <property type="evidence" value="ECO:0007669"/>
    <property type="project" value="UniProtKB-SubCell"/>
</dbReference>
<comment type="caution">
    <text evidence="11">The sequence shown here is derived from an EMBL/GenBank/DDBJ whole genome shotgun (WGS) entry which is preliminary data.</text>
</comment>
<dbReference type="GO" id="GO:0000978">
    <property type="term" value="F:RNA polymerase II cis-regulatory region sequence-specific DNA binding"/>
    <property type="evidence" value="ECO:0007669"/>
    <property type="project" value="TreeGrafter"/>
</dbReference>
<evidence type="ECO:0000256" key="8">
    <source>
        <dbReference type="ARBA" id="ARBA00023163"/>
    </source>
</evidence>
<keyword evidence="12" id="KW-1185">Reference proteome</keyword>
<evidence type="ECO:0000256" key="5">
    <source>
        <dbReference type="ARBA" id="ARBA00022833"/>
    </source>
</evidence>
<organism evidence="11 12">
    <name type="scientific">Popillia japonica</name>
    <name type="common">Japanese beetle</name>
    <dbReference type="NCBI Taxonomy" id="7064"/>
    <lineage>
        <taxon>Eukaryota</taxon>
        <taxon>Metazoa</taxon>
        <taxon>Ecdysozoa</taxon>
        <taxon>Arthropoda</taxon>
        <taxon>Hexapoda</taxon>
        <taxon>Insecta</taxon>
        <taxon>Pterygota</taxon>
        <taxon>Neoptera</taxon>
        <taxon>Endopterygota</taxon>
        <taxon>Coleoptera</taxon>
        <taxon>Polyphaga</taxon>
        <taxon>Scarabaeiformia</taxon>
        <taxon>Scarabaeidae</taxon>
        <taxon>Rutelinae</taxon>
        <taxon>Popillia</taxon>
    </lineage>
</organism>
<keyword evidence="8" id="KW-0804">Transcription</keyword>
<evidence type="ECO:0000256" key="6">
    <source>
        <dbReference type="ARBA" id="ARBA00023015"/>
    </source>
</evidence>
<keyword evidence="3" id="KW-0677">Repeat</keyword>
<proteinExistence type="predicted"/>
<evidence type="ECO:0000256" key="3">
    <source>
        <dbReference type="ARBA" id="ARBA00022737"/>
    </source>
</evidence>
<reference evidence="11 12" key="1">
    <citation type="journal article" date="2024" name="BMC Genomics">
        <title>De novo assembly and annotation of Popillia japonica's genome with initial clues to its potential as an invasive pest.</title>
        <authorList>
            <person name="Cucini C."/>
            <person name="Boschi S."/>
            <person name="Funari R."/>
            <person name="Cardaioli E."/>
            <person name="Iannotti N."/>
            <person name="Marturano G."/>
            <person name="Paoli F."/>
            <person name="Bruttini M."/>
            <person name="Carapelli A."/>
            <person name="Frati F."/>
            <person name="Nardi F."/>
        </authorList>
    </citation>
    <scope>NUCLEOTIDE SEQUENCE [LARGE SCALE GENOMIC DNA]</scope>
    <source>
        <strain evidence="11">DMR45628</strain>
    </source>
</reference>
<dbReference type="Pfam" id="PF00651">
    <property type="entry name" value="BTB"/>
    <property type="match status" value="1"/>
</dbReference>
<feature type="domain" description="BTB" evidence="10">
    <location>
        <begin position="70"/>
        <end position="141"/>
    </location>
</feature>
<keyword evidence="6" id="KW-0805">Transcription regulation</keyword>
<dbReference type="InterPro" id="IPR050457">
    <property type="entry name" value="ZnFinger_BTB_dom_contain"/>
</dbReference>
<dbReference type="PANTHER" id="PTHR46105">
    <property type="entry name" value="AGAP004733-PA"/>
    <property type="match status" value="1"/>
</dbReference>
<dbReference type="InterPro" id="IPR000210">
    <property type="entry name" value="BTB/POZ_dom"/>
</dbReference>
<evidence type="ECO:0000256" key="1">
    <source>
        <dbReference type="ARBA" id="ARBA00004123"/>
    </source>
</evidence>
<evidence type="ECO:0000313" key="12">
    <source>
        <dbReference type="Proteomes" id="UP001458880"/>
    </source>
</evidence>
<dbReference type="PANTHER" id="PTHR46105:SF5">
    <property type="entry name" value="ZINC FINGER AND BTB DOMAIN-CONTAINING PROTEIN 44 ISOFORM X1"/>
    <property type="match status" value="1"/>
</dbReference>
<dbReference type="Proteomes" id="UP001458880">
    <property type="component" value="Unassembled WGS sequence"/>
</dbReference>
<dbReference type="Gene3D" id="3.30.710.10">
    <property type="entry name" value="Potassium Channel Kv1.1, Chain A"/>
    <property type="match status" value="1"/>
</dbReference>
<sequence>MIEYNDRINRRIMKSRKKKVFARISPPTDTETTPMEFSKQSEGDFTFLDEDLERNTLSALNMMRKNRHFCDVILHVGNNEIHAHRAVLASISPYLFELFSSDQEQKRNENVITYKMNGGFEKGAFELLVDYAYTAQLEIPSTQVKAVYIAASHLKIDRVARKCTGDCEE</sequence>
<keyword evidence="9" id="KW-0539">Nucleus</keyword>
<comment type="subcellular location">
    <subcellularLocation>
        <location evidence="1">Nucleus</location>
    </subcellularLocation>
</comment>
<evidence type="ECO:0000256" key="4">
    <source>
        <dbReference type="ARBA" id="ARBA00022771"/>
    </source>
</evidence>
<dbReference type="GO" id="GO:0008270">
    <property type="term" value="F:zinc ion binding"/>
    <property type="evidence" value="ECO:0007669"/>
    <property type="project" value="UniProtKB-KW"/>
</dbReference>
<evidence type="ECO:0000256" key="9">
    <source>
        <dbReference type="ARBA" id="ARBA00023242"/>
    </source>
</evidence>
<evidence type="ECO:0000256" key="7">
    <source>
        <dbReference type="ARBA" id="ARBA00023125"/>
    </source>
</evidence>
<keyword evidence="4" id="KW-0863">Zinc-finger</keyword>
<gene>
    <name evidence="11" type="ORF">QE152_g32401</name>
</gene>
<dbReference type="EMBL" id="JASPKY010000474">
    <property type="protein sequence ID" value="KAK9695684.1"/>
    <property type="molecule type" value="Genomic_DNA"/>
</dbReference>
<dbReference type="GO" id="GO:0000981">
    <property type="term" value="F:DNA-binding transcription factor activity, RNA polymerase II-specific"/>
    <property type="evidence" value="ECO:0007669"/>
    <property type="project" value="TreeGrafter"/>
</dbReference>
<dbReference type="PROSITE" id="PS50097">
    <property type="entry name" value="BTB"/>
    <property type="match status" value="1"/>
</dbReference>
<evidence type="ECO:0000259" key="10">
    <source>
        <dbReference type="PROSITE" id="PS50097"/>
    </source>
</evidence>
<protein>
    <submittedName>
        <fullName evidence="11">BTB/POZ domain</fullName>
    </submittedName>
</protein>
<evidence type="ECO:0000256" key="2">
    <source>
        <dbReference type="ARBA" id="ARBA00022723"/>
    </source>
</evidence>
<dbReference type="SUPFAM" id="SSF54695">
    <property type="entry name" value="POZ domain"/>
    <property type="match status" value="1"/>
</dbReference>
<dbReference type="CDD" id="cd18306">
    <property type="entry name" value="BTB_POZ_NS1BP"/>
    <property type="match status" value="1"/>
</dbReference>
<dbReference type="AlphaFoldDB" id="A0AAW1IZW9"/>
<dbReference type="InterPro" id="IPR011333">
    <property type="entry name" value="SKP1/BTB/POZ_sf"/>
</dbReference>
<evidence type="ECO:0000313" key="11">
    <source>
        <dbReference type="EMBL" id="KAK9695684.1"/>
    </source>
</evidence>
<keyword evidence="7" id="KW-0238">DNA-binding</keyword>
<keyword evidence="2" id="KW-0479">Metal-binding</keyword>